<dbReference type="Gene3D" id="3.30.710.10">
    <property type="entry name" value="Potassium Channel Kv1.1, Chain A"/>
    <property type="match status" value="1"/>
</dbReference>
<protein>
    <recommendedName>
        <fullName evidence="1">BTB domain-containing protein</fullName>
    </recommendedName>
</protein>
<dbReference type="PANTHER" id="PTHR47843">
    <property type="entry name" value="BTB DOMAIN-CONTAINING PROTEIN-RELATED"/>
    <property type="match status" value="1"/>
</dbReference>
<dbReference type="SUPFAM" id="SSF54695">
    <property type="entry name" value="POZ domain"/>
    <property type="match status" value="1"/>
</dbReference>
<dbReference type="STRING" id="50376.A0A517L373"/>
<accession>A0A517L373</accession>
<dbReference type="InterPro" id="IPR011333">
    <property type="entry name" value="SKP1/BTB/POZ_sf"/>
</dbReference>
<name>A0A517L373_9PEZI</name>
<keyword evidence="3" id="KW-1185">Reference proteome</keyword>
<dbReference type="Proteomes" id="UP000316270">
    <property type="component" value="Chromosome 4"/>
</dbReference>
<evidence type="ECO:0000259" key="1">
    <source>
        <dbReference type="PROSITE" id="PS50097"/>
    </source>
</evidence>
<proteinExistence type="predicted"/>
<dbReference type="OrthoDB" id="194443at2759"/>
<dbReference type="PANTHER" id="PTHR47843:SF2">
    <property type="entry name" value="BTB DOMAIN-CONTAINING PROTEIN"/>
    <property type="match status" value="1"/>
</dbReference>
<dbReference type="CDD" id="cd18186">
    <property type="entry name" value="BTB_POZ_ZBTB_KLHL-like"/>
    <property type="match status" value="1"/>
</dbReference>
<sequence length="351" mass="40613">MPAKAISKAKQARIARGKLPIKRMIAGQVVTLYVGGAVKPYALHKDLLVNTSTYFRKAFTGCFKEKDGEIVLDDIIERTLDVLKRWLYAQKLAKPKTLRDRYKVRVRFIDGIDANQLPVCGYASLEDFDDRAMAVTLKAMSQNGWSLDTRIVYLRGRFEAFDHQTLKFWHWDDLVDVYIMADKYNFPHLRDEVIKQWQYQAANFRSHCTIETVARAFQNLPEKSNLLSLIMDHWAFLWQPQPRDIRAMQMKACISFLARLALAQAVHKGSTFAKMRHEFTKAPRSQHEHVGEDHSCSGFERYSYSNRVRVSSVWQNGIFTDERPDNVNTKASTLTKPKQWAKRSLHNLVGV</sequence>
<feature type="domain" description="BTB" evidence="1">
    <location>
        <begin position="28"/>
        <end position="96"/>
    </location>
</feature>
<evidence type="ECO:0000313" key="3">
    <source>
        <dbReference type="Proteomes" id="UP000316270"/>
    </source>
</evidence>
<reference evidence="2 3" key="1">
    <citation type="submission" date="2019-07" db="EMBL/GenBank/DDBJ databases">
        <title>Finished genome of Venturia effusa.</title>
        <authorList>
            <person name="Young C.A."/>
            <person name="Cox M.P."/>
            <person name="Ganley A.R.D."/>
            <person name="David W.J."/>
        </authorList>
    </citation>
    <scope>NUCLEOTIDE SEQUENCE [LARGE SCALE GENOMIC DNA]</scope>
    <source>
        <strain evidence="3">albino</strain>
    </source>
</reference>
<dbReference type="InterPro" id="IPR000210">
    <property type="entry name" value="BTB/POZ_dom"/>
</dbReference>
<dbReference type="EMBL" id="CP042188">
    <property type="protein sequence ID" value="QDS70073.1"/>
    <property type="molecule type" value="Genomic_DNA"/>
</dbReference>
<gene>
    <name evidence="2" type="ORF">FKW77_004662</name>
</gene>
<evidence type="ECO:0000313" key="2">
    <source>
        <dbReference type="EMBL" id="QDS70073.1"/>
    </source>
</evidence>
<dbReference type="AlphaFoldDB" id="A0A517L373"/>
<dbReference type="PROSITE" id="PS50097">
    <property type="entry name" value="BTB"/>
    <property type="match status" value="1"/>
</dbReference>
<organism evidence="2 3">
    <name type="scientific">Venturia effusa</name>
    <dbReference type="NCBI Taxonomy" id="50376"/>
    <lineage>
        <taxon>Eukaryota</taxon>
        <taxon>Fungi</taxon>
        <taxon>Dikarya</taxon>
        <taxon>Ascomycota</taxon>
        <taxon>Pezizomycotina</taxon>
        <taxon>Dothideomycetes</taxon>
        <taxon>Pleosporomycetidae</taxon>
        <taxon>Venturiales</taxon>
        <taxon>Venturiaceae</taxon>
        <taxon>Venturia</taxon>
    </lineage>
</organism>